<keyword evidence="3" id="KW-0472">Membrane</keyword>
<evidence type="ECO:0000256" key="3">
    <source>
        <dbReference type="ARBA" id="ARBA00023136"/>
    </source>
</evidence>
<keyword evidence="2 6" id="KW-0732">Signal</keyword>
<dbReference type="EMBL" id="PEYM01000148">
    <property type="protein sequence ID" value="PIS28114.1"/>
    <property type="molecule type" value="Genomic_DNA"/>
</dbReference>
<dbReference type="Pfam" id="PF00263">
    <property type="entry name" value="Secretin"/>
    <property type="match status" value="1"/>
</dbReference>
<feature type="signal peptide" evidence="6">
    <location>
        <begin position="1"/>
        <end position="27"/>
    </location>
</feature>
<evidence type="ECO:0000313" key="9">
    <source>
        <dbReference type="EMBL" id="PIS28114.1"/>
    </source>
</evidence>
<keyword evidence="5" id="KW-0813">Transport</keyword>
<dbReference type="PANTHER" id="PTHR30332:SF24">
    <property type="entry name" value="SECRETIN GSPD-RELATED"/>
    <property type="match status" value="1"/>
</dbReference>
<dbReference type="GO" id="GO:0009279">
    <property type="term" value="C:cell outer membrane"/>
    <property type="evidence" value="ECO:0007669"/>
    <property type="project" value="UniProtKB-SubCell"/>
</dbReference>
<feature type="domain" description="Type II/III secretion system secretin-like" evidence="7">
    <location>
        <begin position="238"/>
        <end position="394"/>
    </location>
</feature>
<dbReference type="GO" id="GO:0009306">
    <property type="term" value="P:protein secretion"/>
    <property type="evidence" value="ECO:0007669"/>
    <property type="project" value="InterPro"/>
</dbReference>
<dbReference type="InterPro" id="IPR050810">
    <property type="entry name" value="Bact_Secretion_Sys_Channel"/>
</dbReference>
<dbReference type="Gene3D" id="3.30.1370.120">
    <property type="match status" value="1"/>
</dbReference>
<dbReference type="Pfam" id="PF03958">
    <property type="entry name" value="Secretin_N"/>
    <property type="match status" value="1"/>
</dbReference>
<evidence type="ECO:0000313" key="10">
    <source>
        <dbReference type="Proteomes" id="UP000231343"/>
    </source>
</evidence>
<dbReference type="PRINTS" id="PR00811">
    <property type="entry name" value="BCTERIALGSPD"/>
</dbReference>
<evidence type="ECO:0000256" key="6">
    <source>
        <dbReference type="SAM" id="SignalP"/>
    </source>
</evidence>
<evidence type="ECO:0000256" key="2">
    <source>
        <dbReference type="ARBA" id="ARBA00022729"/>
    </source>
</evidence>
<dbReference type="InterPro" id="IPR004846">
    <property type="entry name" value="T2SS/T3SS_dom"/>
</dbReference>
<name>A0A2H0XT27_UNCSA</name>
<gene>
    <name evidence="9" type="ORF">COT42_09025</name>
</gene>
<dbReference type="Gene3D" id="3.55.50.30">
    <property type="match status" value="1"/>
</dbReference>
<accession>A0A2H0XT27</accession>
<dbReference type="GO" id="GO:0015627">
    <property type="term" value="C:type II protein secretion system complex"/>
    <property type="evidence" value="ECO:0007669"/>
    <property type="project" value="TreeGrafter"/>
</dbReference>
<reference evidence="9 10" key="1">
    <citation type="submission" date="2017-09" db="EMBL/GenBank/DDBJ databases">
        <title>Depth-based differentiation of microbial function through sediment-hosted aquifers and enrichment of novel symbionts in the deep terrestrial subsurface.</title>
        <authorList>
            <person name="Probst A.J."/>
            <person name="Ladd B."/>
            <person name="Jarett J.K."/>
            <person name="Geller-Mcgrath D.E."/>
            <person name="Sieber C.M."/>
            <person name="Emerson J.B."/>
            <person name="Anantharaman K."/>
            <person name="Thomas B.C."/>
            <person name="Malmstrom R."/>
            <person name="Stieglmeier M."/>
            <person name="Klingl A."/>
            <person name="Woyke T."/>
            <person name="Ryan C.M."/>
            <person name="Banfield J.F."/>
        </authorList>
    </citation>
    <scope>NUCLEOTIDE SEQUENCE [LARGE SCALE GENOMIC DNA]</scope>
    <source>
        <strain evidence="9">CG08_land_8_20_14_0_20_45_16</strain>
    </source>
</reference>
<evidence type="ECO:0000259" key="7">
    <source>
        <dbReference type="Pfam" id="PF00263"/>
    </source>
</evidence>
<dbReference type="AlphaFoldDB" id="A0A2H0XT27"/>
<evidence type="ECO:0000256" key="4">
    <source>
        <dbReference type="RuleBase" id="RU004003"/>
    </source>
</evidence>
<dbReference type="Proteomes" id="UP000231343">
    <property type="component" value="Unassembled WGS sequence"/>
</dbReference>
<dbReference type="InterPro" id="IPR038591">
    <property type="entry name" value="NolW-like_sf"/>
</dbReference>
<comment type="subcellular location">
    <subcellularLocation>
        <location evidence="5">Cell outer membrane</location>
    </subcellularLocation>
    <subcellularLocation>
        <location evidence="1">Membrane</location>
    </subcellularLocation>
</comment>
<feature type="domain" description="NolW-like" evidence="8">
    <location>
        <begin position="111"/>
        <end position="172"/>
    </location>
</feature>
<dbReference type="PANTHER" id="PTHR30332">
    <property type="entry name" value="PROBABLE GENERAL SECRETION PATHWAY PROTEIN D"/>
    <property type="match status" value="1"/>
</dbReference>
<proteinExistence type="inferred from homology"/>
<evidence type="ECO:0000256" key="5">
    <source>
        <dbReference type="RuleBase" id="RU004004"/>
    </source>
</evidence>
<dbReference type="InterPro" id="IPR005644">
    <property type="entry name" value="NolW-like"/>
</dbReference>
<organism evidence="9 10">
    <name type="scientific">Candidatus Saganbacteria bacterium CG08_land_8_20_14_0_20_45_16</name>
    <dbReference type="NCBI Taxonomy" id="2014293"/>
    <lineage>
        <taxon>Bacteria</taxon>
        <taxon>Bacillati</taxon>
        <taxon>Saganbacteria</taxon>
    </lineage>
</organism>
<dbReference type="InterPro" id="IPR001775">
    <property type="entry name" value="GspD/PilQ"/>
</dbReference>
<evidence type="ECO:0000256" key="1">
    <source>
        <dbReference type="ARBA" id="ARBA00004370"/>
    </source>
</evidence>
<feature type="chain" id="PRO_5013829944" evidence="6">
    <location>
        <begin position="28"/>
        <end position="423"/>
    </location>
</feature>
<protein>
    <submittedName>
        <fullName evidence="9">Uncharacterized protein</fullName>
    </submittedName>
</protein>
<comment type="caution">
    <text evidence="9">The sequence shown here is derived from an EMBL/GenBank/DDBJ whole genome shotgun (WGS) entry which is preliminary data.</text>
</comment>
<sequence>MKKNQIIRFGLLLAGLLWLGIAAQALAADNLVVKEGKVYVNLKNADVKNVLQLFAKATRKNIIASSDVSGEVTVTFVGITPTAGLEALLRSQGLDWFEEAGTIYVSNKKIMRSYYLEYARPSDLAGMVKDILPSGSKVSVDDTYNALVIQTSSDYLPRLEKLIKELDEPPAQVMIEVKMIEVKHTDGDTVGLDATYTKPDNANDVAQTTGLAGRATAASAQGFYAHIVSGDINAYLSALSSTDLVNTVATPRITTISNKEASILIGQKLGYRSTVITDQQTTQQMSFLEVGTSLKITPHISKSGLIRMVVEPKISDGQIVNELPQENTTETRNEVIVRDGQTFVIGGLIKDKDTQTDYGIPFLMNIPVLGAFFRKTVTSKIKQELLVFVTPHLITSQYLESESNTMIQAAEKKARDDKARLIH</sequence>
<evidence type="ECO:0000259" key="8">
    <source>
        <dbReference type="Pfam" id="PF03958"/>
    </source>
</evidence>
<comment type="similarity">
    <text evidence="4">Belongs to the bacterial secretin family.</text>
</comment>